<protein>
    <submittedName>
        <fullName evidence="4">von Willebrand factor type A domain-containing protein</fullName>
    </submittedName>
</protein>
<dbReference type="EMBL" id="VFPQ01000001">
    <property type="protein sequence ID" value="TQM73866.1"/>
    <property type="molecule type" value="Genomic_DNA"/>
</dbReference>
<keyword evidence="2" id="KW-0812">Transmembrane</keyword>
<evidence type="ECO:0000256" key="2">
    <source>
        <dbReference type="SAM" id="Phobius"/>
    </source>
</evidence>
<dbReference type="InterPro" id="IPR036465">
    <property type="entry name" value="vWFA_dom_sf"/>
</dbReference>
<feature type="region of interest" description="Disordered" evidence="1">
    <location>
        <begin position="355"/>
        <end position="382"/>
    </location>
</feature>
<gene>
    <name evidence="4" type="ORF">FHX40_0524</name>
</gene>
<evidence type="ECO:0000313" key="4">
    <source>
        <dbReference type="EMBL" id="TQM73866.1"/>
    </source>
</evidence>
<feature type="domain" description="VWFA" evidence="3">
    <location>
        <begin position="404"/>
        <end position="601"/>
    </location>
</feature>
<sequence length="619" mass="67236">MSGRHHGQELAVRWDRGGPQHRRKNGQVRTIAGVVAGASLLIATAVGAYTLASGPTCDQRFQLDVVAAAEIQPVLDEVARGFEAEHACVSIETRIRPPVDVAESIANMADRPDVWVPDASLWVDYANLRAQDGDEEAPGDEGTAEQVNRTELLQPMLDKGRSIARSPVILGAAPGTEEKLRKDGEPSWTMLIPGTAERKRLGDTMVVRLPTPGQYASGLAALNVLDAVADLRPELMDAVRDAAFELRDSMIADERTLFDVFAKDAEDDDKDKKDKKDKDKDAKEYIVVASEQAIWRYNRSTTDNRVIGVYPAEGALALDYPYVVTSTTATGRRLAQQFFQALTSPAGQEAIRAAGFRTPDGKGGPSLSSRTGLRAKEPTRIPNPDAATTLRGLLQARLIVADTRALLLIDVSGSMDRKVPGTKLTRAKAIVRLAEEGVQALPKGSEVGLWVFASKLDGDKDYRELVPIAPLDEKVDGRTHKDAVIEELRRLPRKTKGDTGLYDSVLAAFRAAAENPVPNKLTSIVVFTDGKNEDDDGISLKELLSTLRREFEPTQPVTVSIVGYGRGIEYDELRQIAAATNGVAKVAKDFDEAERIFLSLIAQRACMECEDGQASDSDG</sequence>
<reference evidence="4 5" key="1">
    <citation type="submission" date="2019-06" db="EMBL/GenBank/DDBJ databases">
        <title>Sequencing the genomes of 1000 actinobacteria strains.</title>
        <authorList>
            <person name="Klenk H.-P."/>
        </authorList>
    </citation>
    <scope>NUCLEOTIDE SEQUENCE [LARGE SCALE GENOMIC DNA]</scope>
    <source>
        <strain evidence="4 5">DSM 43186</strain>
    </source>
</reference>
<dbReference type="AlphaFoldDB" id="A0A543ITF3"/>
<dbReference type="Proteomes" id="UP000319213">
    <property type="component" value="Unassembled WGS sequence"/>
</dbReference>
<keyword evidence="2" id="KW-0472">Membrane</keyword>
<keyword evidence="2" id="KW-1133">Transmembrane helix</keyword>
<dbReference type="SUPFAM" id="SSF53300">
    <property type="entry name" value="vWA-like"/>
    <property type="match status" value="1"/>
</dbReference>
<evidence type="ECO:0000313" key="5">
    <source>
        <dbReference type="Proteomes" id="UP000319213"/>
    </source>
</evidence>
<dbReference type="PROSITE" id="PS50234">
    <property type="entry name" value="VWFA"/>
    <property type="match status" value="1"/>
</dbReference>
<name>A0A543ITF3_9ACTN</name>
<feature type="compositionally biased region" description="Basic and acidic residues" evidence="1">
    <location>
        <begin position="1"/>
        <end position="18"/>
    </location>
</feature>
<dbReference type="Pfam" id="PF13531">
    <property type="entry name" value="SBP_bac_11"/>
    <property type="match status" value="1"/>
</dbReference>
<evidence type="ECO:0000256" key="1">
    <source>
        <dbReference type="SAM" id="MobiDB-lite"/>
    </source>
</evidence>
<dbReference type="Pfam" id="PF00092">
    <property type="entry name" value="VWA"/>
    <property type="match status" value="1"/>
</dbReference>
<feature type="region of interest" description="Disordered" evidence="1">
    <location>
        <begin position="1"/>
        <end position="25"/>
    </location>
</feature>
<keyword evidence="5" id="KW-1185">Reference proteome</keyword>
<dbReference type="Gene3D" id="3.40.50.410">
    <property type="entry name" value="von Willebrand factor, type A domain"/>
    <property type="match status" value="1"/>
</dbReference>
<dbReference type="SMART" id="SM00327">
    <property type="entry name" value="VWA"/>
    <property type="match status" value="1"/>
</dbReference>
<comment type="caution">
    <text evidence="4">The sequence shown here is derived from an EMBL/GenBank/DDBJ whole genome shotgun (WGS) entry which is preliminary data.</text>
</comment>
<dbReference type="SUPFAM" id="SSF53850">
    <property type="entry name" value="Periplasmic binding protein-like II"/>
    <property type="match status" value="1"/>
</dbReference>
<organism evidence="4 5">
    <name type="scientific">Thermopolyspora flexuosa</name>
    <dbReference type="NCBI Taxonomy" id="103836"/>
    <lineage>
        <taxon>Bacteria</taxon>
        <taxon>Bacillati</taxon>
        <taxon>Actinomycetota</taxon>
        <taxon>Actinomycetes</taxon>
        <taxon>Streptosporangiales</taxon>
        <taxon>Streptosporangiaceae</taxon>
        <taxon>Thermopolyspora</taxon>
    </lineage>
</organism>
<proteinExistence type="predicted"/>
<accession>A0A543ITF3</accession>
<evidence type="ECO:0000259" key="3">
    <source>
        <dbReference type="PROSITE" id="PS50234"/>
    </source>
</evidence>
<feature type="transmembrane region" description="Helical" evidence="2">
    <location>
        <begin position="31"/>
        <end position="52"/>
    </location>
</feature>
<dbReference type="InterPro" id="IPR002035">
    <property type="entry name" value="VWF_A"/>
</dbReference>
<dbReference type="RefSeq" id="WP_170198685.1">
    <property type="nucleotide sequence ID" value="NZ_BMPV01000012.1"/>
</dbReference>